<feature type="compositionally biased region" description="Basic and acidic residues" evidence="1">
    <location>
        <begin position="39"/>
        <end position="48"/>
    </location>
</feature>
<reference evidence="2 3" key="1">
    <citation type="submission" date="2014-09" db="EMBL/GenBank/DDBJ databases">
        <authorList>
            <person name="Magalhaes I.L.F."/>
            <person name="Oliveira U."/>
            <person name="Santos F.R."/>
            <person name="Vidigal T.H.D.A."/>
            <person name="Brescovit A.D."/>
            <person name="Santos A.J."/>
        </authorList>
    </citation>
    <scope>NUCLEOTIDE SEQUENCE [LARGE SCALE GENOMIC DNA]</scope>
</reference>
<evidence type="ECO:0000256" key="1">
    <source>
        <dbReference type="SAM" id="MobiDB-lite"/>
    </source>
</evidence>
<proteinExistence type="predicted"/>
<feature type="region of interest" description="Disordered" evidence="1">
    <location>
        <begin position="1"/>
        <end position="48"/>
    </location>
</feature>
<feature type="region of interest" description="Disordered" evidence="1">
    <location>
        <begin position="65"/>
        <end position="180"/>
    </location>
</feature>
<dbReference type="AlphaFoldDB" id="A0A0P1BST6"/>
<dbReference type="EMBL" id="CCYA01000290">
    <property type="protein sequence ID" value="CEH19291.1"/>
    <property type="molecule type" value="Genomic_DNA"/>
</dbReference>
<evidence type="ECO:0000313" key="3">
    <source>
        <dbReference type="Proteomes" id="UP000054845"/>
    </source>
</evidence>
<feature type="compositionally biased region" description="Low complexity" evidence="1">
    <location>
        <begin position="79"/>
        <end position="88"/>
    </location>
</feature>
<feature type="compositionally biased region" description="Basic residues" evidence="1">
    <location>
        <begin position="22"/>
        <end position="38"/>
    </location>
</feature>
<organism evidence="2 3">
    <name type="scientific">Ceraceosorus bombacis</name>
    <dbReference type="NCBI Taxonomy" id="401625"/>
    <lineage>
        <taxon>Eukaryota</taxon>
        <taxon>Fungi</taxon>
        <taxon>Dikarya</taxon>
        <taxon>Basidiomycota</taxon>
        <taxon>Ustilaginomycotina</taxon>
        <taxon>Exobasidiomycetes</taxon>
        <taxon>Ceraceosorales</taxon>
        <taxon>Ceraceosoraceae</taxon>
        <taxon>Ceraceosorus</taxon>
    </lineage>
</organism>
<feature type="compositionally biased region" description="Gly residues" evidence="1">
    <location>
        <begin position="11"/>
        <end position="21"/>
    </location>
</feature>
<keyword evidence="3" id="KW-1185">Reference proteome</keyword>
<feature type="compositionally biased region" description="Basic and acidic residues" evidence="1">
    <location>
        <begin position="94"/>
        <end position="107"/>
    </location>
</feature>
<feature type="compositionally biased region" description="Low complexity" evidence="1">
    <location>
        <begin position="140"/>
        <end position="154"/>
    </location>
</feature>
<accession>A0A0P1BST6</accession>
<evidence type="ECO:0000313" key="2">
    <source>
        <dbReference type="EMBL" id="CEH19291.1"/>
    </source>
</evidence>
<protein>
    <submittedName>
        <fullName evidence="2">Uncharacterized protein</fullName>
    </submittedName>
</protein>
<name>A0A0P1BST6_9BASI</name>
<dbReference type="Proteomes" id="UP000054845">
    <property type="component" value="Unassembled WGS sequence"/>
</dbReference>
<sequence length="180" mass="19362">MSHSNKRQRMDGGGGGGGGGAAHRKQGANFKKRCHSHTHTIDKPHGKDEALARLLALNSLNEQMDEKRLDKGGGGGSVAGADDASIGSLAKPQQKVEEASGKDEGHRSAPPTSHAPSRAAEDSQPQVQESKQNNKKKGKQQQQQQKQKHQQGQIKGKEDLMPGRKSVFRPVLRSGLEIAW</sequence>